<evidence type="ECO:0000313" key="4">
    <source>
        <dbReference type="EMBL" id="GMM43639.1"/>
    </source>
</evidence>
<name>A0AAV5QYZ7_PICKL</name>
<dbReference type="SUPFAM" id="SSF52540">
    <property type="entry name" value="P-loop containing nucleoside triphosphate hydrolases"/>
    <property type="match status" value="1"/>
</dbReference>
<organism evidence="4 5">
    <name type="scientific">Pichia kluyveri</name>
    <name type="common">Yeast</name>
    <dbReference type="NCBI Taxonomy" id="36015"/>
    <lineage>
        <taxon>Eukaryota</taxon>
        <taxon>Fungi</taxon>
        <taxon>Dikarya</taxon>
        <taxon>Ascomycota</taxon>
        <taxon>Saccharomycotina</taxon>
        <taxon>Pichiomycetes</taxon>
        <taxon>Pichiales</taxon>
        <taxon>Pichiaceae</taxon>
        <taxon>Pichia</taxon>
    </lineage>
</organism>
<dbReference type="InterPro" id="IPR027417">
    <property type="entry name" value="P-loop_NTPase"/>
</dbReference>
<dbReference type="EMBL" id="BTGB01000001">
    <property type="protein sequence ID" value="GMM43639.1"/>
    <property type="molecule type" value="Genomic_DNA"/>
</dbReference>
<evidence type="ECO:0000313" key="5">
    <source>
        <dbReference type="Proteomes" id="UP001378960"/>
    </source>
</evidence>
<keyword evidence="1" id="KW-0547">Nucleotide-binding</keyword>
<evidence type="ECO:0000256" key="2">
    <source>
        <dbReference type="ARBA" id="ARBA00022840"/>
    </source>
</evidence>
<dbReference type="GO" id="GO:0005524">
    <property type="term" value="F:ATP binding"/>
    <property type="evidence" value="ECO:0007669"/>
    <property type="project" value="UniProtKB-KW"/>
</dbReference>
<evidence type="ECO:0000256" key="3">
    <source>
        <dbReference type="ARBA" id="ARBA00025768"/>
    </source>
</evidence>
<comment type="similarity">
    <text evidence="3">Belongs to the KTI12 family.</text>
</comment>
<comment type="caution">
    <text evidence="4">The sequence shown here is derived from an EMBL/GenBank/DDBJ whole genome shotgun (WGS) entry which is preliminary data.</text>
</comment>
<dbReference type="InterPro" id="IPR013641">
    <property type="entry name" value="KTI12/PSTK"/>
</dbReference>
<protein>
    <submittedName>
        <fullName evidence="4">Kti12 protein</fullName>
    </submittedName>
</protein>
<proteinExistence type="inferred from homology"/>
<dbReference type="PANTHER" id="PTHR12435">
    <property type="match status" value="1"/>
</dbReference>
<dbReference type="Proteomes" id="UP001378960">
    <property type="component" value="Unassembled WGS sequence"/>
</dbReference>
<evidence type="ECO:0000256" key="1">
    <source>
        <dbReference type="ARBA" id="ARBA00022741"/>
    </source>
</evidence>
<gene>
    <name evidence="4" type="ORF">DAPK24_002140</name>
</gene>
<dbReference type="Pfam" id="PF08433">
    <property type="entry name" value="KTI12"/>
    <property type="match status" value="1"/>
</dbReference>
<reference evidence="4 5" key="1">
    <citation type="journal article" date="2023" name="Elife">
        <title>Identification of key yeast species and microbe-microbe interactions impacting larval growth of Drosophila in the wild.</title>
        <authorList>
            <person name="Mure A."/>
            <person name="Sugiura Y."/>
            <person name="Maeda R."/>
            <person name="Honda K."/>
            <person name="Sakurai N."/>
            <person name="Takahashi Y."/>
            <person name="Watada M."/>
            <person name="Katoh T."/>
            <person name="Gotoh A."/>
            <person name="Gotoh Y."/>
            <person name="Taniguchi I."/>
            <person name="Nakamura K."/>
            <person name="Hayashi T."/>
            <person name="Katayama T."/>
            <person name="Uemura T."/>
            <person name="Hattori Y."/>
        </authorList>
    </citation>
    <scope>NUCLEOTIDE SEQUENCE [LARGE SCALE GENOMIC DNA]</scope>
    <source>
        <strain evidence="4 5">PK-24</strain>
    </source>
</reference>
<dbReference type="Gene3D" id="3.40.50.300">
    <property type="entry name" value="P-loop containing nucleotide triphosphate hydrolases"/>
    <property type="match status" value="1"/>
</dbReference>
<keyword evidence="2" id="KW-0067">ATP-binding</keyword>
<keyword evidence="5" id="KW-1185">Reference proteome</keyword>
<sequence length="264" mass="29964">MPLILFCGYPNSGKSDCVNSLKEVLETKLDESPFKNIEILSDENIGIKHEQYNSSIGEKQAVAALLASVKRHLNKSTILIVDTMSYNRGFRYQLFCESKALSTPHVVIHVVSQSGYNDKTYWNINLQNALIARFEEPDPAKRWDSPLLTLSNRDDIPSITDELWTILLGKTRRRIEASNATKGFHNTTNLSANYVQILDQETQSVIKDMLSSDSSDSTYSNSNISPATLQRHRRAFVSLQRVRPVDVDRIKPLFLEYLEKALDL</sequence>
<dbReference type="AlphaFoldDB" id="A0AAV5QYZ7"/>
<accession>A0AAV5QYZ7</accession>